<accession>A0A9D1GFD9</accession>
<name>A0A9D1GFD9_9BACT</name>
<gene>
    <name evidence="3" type="ORF">IAD06_07485</name>
</gene>
<dbReference type="GO" id="GO:0004081">
    <property type="term" value="F:bis(5'-nucleosyl)-tetraphosphatase (asymmetrical) activity"/>
    <property type="evidence" value="ECO:0007669"/>
    <property type="project" value="TreeGrafter"/>
</dbReference>
<keyword evidence="1" id="KW-0378">Hydrolase</keyword>
<dbReference type="Pfam" id="PF00293">
    <property type="entry name" value="NUDIX"/>
    <property type="match status" value="1"/>
</dbReference>
<evidence type="ECO:0000259" key="2">
    <source>
        <dbReference type="PROSITE" id="PS51462"/>
    </source>
</evidence>
<dbReference type="Gene3D" id="3.90.79.10">
    <property type="entry name" value="Nucleoside Triphosphate Pyrophosphohydrolase"/>
    <property type="match status" value="1"/>
</dbReference>
<dbReference type="AlphaFoldDB" id="A0A9D1GFD9"/>
<dbReference type="PROSITE" id="PS51462">
    <property type="entry name" value="NUDIX"/>
    <property type="match status" value="1"/>
</dbReference>
<proteinExistence type="predicted"/>
<dbReference type="GO" id="GO:0006754">
    <property type="term" value="P:ATP biosynthetic process"/>
    <property type="evidence" value="ECO:0007669"/>
    <property type="project" value="TreeGrafter"/>
</dbReference>
<feature type="domain" description="Nudix hydrolase" evidence="2">
    <location>
        <begin position="1"/>
        <end position="131"/>
    </location>
</feature>
<dbReference type="SUPFAM" id="SSF55811">
    <property type="entry name" value="Nudix"/>
    <property type="match status" value="1"/>
</dbReference>
<dbReference type="Proteomes" id="UP000886722">
    <property type="component" value="Unassembled WGS sequence"/>
</dbReference>
<reference evidence="3" key="2">
    <citation type="journal article" date="2021" name="PeerJ">
        <title>Extensive microbial diversity within the chicken gut microbiome revealed by metagenomics and culture.</title>
        <authorList>
            <person name="Gilroy R."/>
            <person name="Ravi A."/>
            <person name="Getino M."/>
            <person name="Pursley I."/>
            <person name="Horton D.L."/>
            <person name="Alikhan N.F."/>
            <person name="Baker D."/>
            <person name="Gharbi K."/>
            <person name="Hall N."/>
            <person name="Watson M."/>
            <person name="Adriaenssens E.M."/>
            <person name="Foster-Nyarko E."/>
            <person name="Jarju S."/>
            <person name="Secka A."/>
            <person name="Antonio M."/>
            <person name="Oren A."/>
            <person name="Chaudhuri R.R."/>
            <person name="La Ragione R."/>
            <person name="Hildebrand F."/>
            <person name="Pallen M.J."/>
        </authorList>
    </citation>
    <scope>NUCLEOTIDE SEQUENCE</scope>
    <source>
        <strain evidence="3">21143</strain>
    </source>
</reference>
<evidence type="ECO:0000313" key="3">
    <source>
        <dbReference type="EMBL" id="HIT39861.1"/>
    </source>
</evidence>
<dbReference type="PROSITE" id="PS00893">
    <property type="entry name" value="NUDIX_BOX"/>
    <property type="match status" value="1"/>
</dbReference>
<dbReference type="EMBL" id="DVKT01000057">
    <property type="protein sequence ID" value="HIT39861.1"/>
    <property type="molecule type" value="Genomic_DNA"/>
</dbReference>
<protein>
    <submittedName>
        <fullName evidence="3">NUDIX domain-containing protein</fullName>
    </submittedName>
</protein>
<dbReference type="PANTHER" id="PTHR21340">
    <property type="entry name" value="DIADENOSINE 5,5-P1,P4-TETRAPHOSPHATE PYROPHOSPHOHYDROLASE MUTT"/>
    <property type="match status" value="1"/>
</dbReference>
<dbReference type="CDD" id="cd02883">
    <property type="entry name" value="NUDIX_Hydrolase"/>
    <property type="match status" value="1"/>
</dbReference>
<evidence type="ECO:0000256" key="1">
    <source>
        <dbReference type="ARBA" id="ARBA00022801"/>
    </source>
</evidence>
<dbReference type="InterPro" id="IPR020084">
    <property type="entry name" value="NUDIX_hydrolase_CS"/>
</dbReference>
<dbReference type="GO" id="GO:0006167">
    <property type="term" value="P:AMP biosynthetic process"/>
    <property type="evidence" value="ECO:0007669"/>
    <property type="project" value="TreeGrafter"/>
</dbReference>
<dbReference type="InterPro" id="IPR051325">
    <property type="entry name" value="Nudix_hydrolase_domain"/>
</dbReference>
<evidence type="ECO:0000313" key="4">
    <source>
        <dbReference type="Proteomes" id="UP000886722"/>
    </source>
</evidence>
<dbReference type="InterPro" id="IPR015797">
    <property type="entry name" value="NUDIX_hydrolase-like_dom_sf"/>
</dbReference>
<dbReference type="InterPro" id="IPR000086">
    <property type="entry name" value="NUDIX_hydrolase_dom"/>
</dbReference>
<reference evidence="3" key="1">
    <citation type="submission" date="2020-10" db="EMBL/GenBank/DDBJ databases">
        <authorList>
            <person name="Gilroy R."/>
        </authorList>
    </citation>
    <scope>NUCLEOTIDE SEQUENCE</scope>
    <source>
        <strain evidence="3">21143</strain>
    </source>
</reference>
<comment type="caution">
    <text evidence="3">The sequence shown here is derived from an EMBL/GenBank/DDBJ whole genome shotgun (WGS) entry which is preliminary data.</text>
</comment>
<organism evidence="3 4">
    <name type="scientific">Candidatus Caccoplasma intestinavium</name>
    <dbReference type="NCBI Taxonomy" id="2840716"/>
    <lineage>
        <taxon>Bacteria</taxon>
        <taxon>Pseudomonadati</taxon>
        <taxon>Bacteroidota</taxon>
        <taxon>Bacteroidia</taxon>
        <taxon>Bacteroidales</taxon>
        <taxon>Bacteroidaceae</taxon>
        <taxon>Bacteroidaceae incertae sedis</taxon>
        <taxon>Candidatus Caccoplasma</taxon>
    </lineage>
</organism>
<sequence length="361" mass="42473">MRITAGLLIIHRNRVLLVQQRCDPDKSRLSIPKGGISDGECPLDAAIRETAEETGVIVDRKYIDTAPRLLNIHNKVFGRRLIYFIVNLPDNDPLPHIEIYDSREIVWAGMLDAENAFVHIQRSQLPILFHLDETHIDSRILDRLLSDGYISKSRHPTEELYIYDYTNKCKRDEYWNEVTLWCRGIILDGNNKILYHPIKKFFEYEQLYPEFRPRTSDFKIYEKKDGFLGILYWTDGLPFLATRNSFISYPGIRGNAILYNKYSHLFHLLDSRYTYFFEIVFPNDFLVTDYGETEDLFLLGAYDNDKMLEIPLENIDLPIPRVRRYHMHGGISELMQHDSARGEGYVLLFDDHSRLKIKFPQ</sequence>
<dbReference type="PANTHER" id="PTHR21340:SF0">
    <property type="entry name" value="BIS(5'-NUCLEOSYL)-TETRAPHOSPHATASE [ASYMMETRICAL]"/>
    <property type="match status" value="1"/>
</dbReference>